<evidence type="ECO:0008006" key="4">
    <source>
        <dbReference type="Google" id="ProtNLM"/>
    </source>
</evidence>
<dbReference type="AlphaFoldDB" id="A0A2J5HYG0"/>
<evidence type="ECO:0000313" key="3">
    <source>
        <dbReference type="Proteomes" id="UP000235023"/>
    </source>
</evidence>
<feature type="region of interest" description="Disordered" evidence="1">
    <location>
        <begin position="296"/>
        <end position="334"/>
    </location>
</feature>
<evidence type="ECO:0000256" key="1">
    <source>
        <dbReference type="SAM" id="MobiDB-lite"/>
    </source>
</evidence>
<proteinExistence type="predicted"/>
<organism evidence="2 3">
    <name type="scientific">Aspergillus taichungensis</name>
    <dbReference type="NCBI Taxonomy" id="482145"/>
    <lineage>
        <taxon>Eukaryota</taxon>
        <taxon>Fungi</taxon>
        <taxon>Dikarya</taxon>
        <taxon>Ascomycota</taxon>
        <taxon>Pezizomycotina</taxon>
        <taxon>Eurotiomycetes</taxon>
        <taxon>Eurotiomycetidae</taxon>
        <taxon>Eurotiales</taxon>
        <taxon>Aspergillaceae</taxon>
        <taxon>Aspergillus</taxon>
        <taxon>Aspergillus subgen. Circumdati</taxon>
    </lineage>
</organism>
<protein>
    <recommendedName>
        <fullName evidence="4">F-box domain-containing protein</fullName>
    </recommendedName>
</protein>
<feature type="compositionally biased region" description="Low complexity" evidence="1">
    <location>
        <begin position="310"/>
        <end position="324"/>
    </location>
</feature>
<accession>A0A2J5HYG0</accession>
<gene>
    <name evidence="2" type="ORF">BDW42DRAFT_166501</name>
</gene>
<feature type="compositionally biased region" description="Low complexity" evidence="1">
    <location>
        <begin position="385"/>
        <end position="398"/>
    </location>
</feature>
<dbReference type="Proteomes" id="UP000235023">
    <property type="component" value="Unassembled WGS sequence"/>
</dbReference>
<dbReference type="OrthoDB" id="4467576at2759"/>
<feature type="region of interest" description="Disordered" evidence="1">
    <location>
        <begin position="385"/>
        <end position="408"/>
    </location>
</feature>
<dbReference type="EMBL" id="KZ559526">
    <property type="protein sequence ID" value="PLN82503.1"/>
    <property type="molecule type" value="Genomic_DNA"/>
</dbReference>
<sequence>MGLHVIGRFRDAFHRVKKYGKRQRRLTLRQPDSHQQLSIWERLPDSVLIEIASHCDLLTIYSLLLTSRLLSRRISKRECAIAQAWLDRRRRHYHHVVNPMGISPGDDLTFIADLFPPPPPTYADDGYAPDDRPDYTFGYLADLTRCWTTCIRLSYYLADHVVQQHLQTDPDAQLVWSSSKTEKELVYSRGVGMLQARLLPPITHLAFFLESTASATENTTTITSQIIKTQQSILQRPPFTDTQTLLTTHHTMTLLCASARRLMAPDIASPSVNNWLSLLLTTSTLERLLDLFTAATTDNSIPPPPPPPSHRTYPPSSPSSSSFPSPSPSSPLATAVSALSPLHPIKLKHRSTISIPSSSWTPRREFLWRMRDDWAEFVALSSPALAPAPSSSRSSSSSTRGQTHRERSSLALPDLQGVWFGAAQKEMVRRGVIPHDCEESVHILHGSGVRLGCVFCVDGAS</sequence>
<name>A0A2J5HYG0_9EURO</name>
<keyword evidence="3" id="KW-1185">Reference proteome</keyword>
<evidence type="ECO:0000313" key="2">
    <source>
        <dbReference type="EMBL" id="PLN82503.1"/>
    </source>
</evidence>
<reference evidence="3" key="1">
    <citation type="submission" date="2017-12" db="EMBL/GenBank/DDBJ databases">
        <authorList>
            <consortium name="DOE Joint Genome Institute"/>
            <person name="Mondo S.J."/>
            <person name="Kjaerbolling I."/>
            <person name="Vesth T.C."/>
            <person name="Frisvad J.C."/>
            <person name="Nybo J.L."/>
            <person name="Theobald S."/>
            <person name="Kuo A."/>
            <person name="Bowyer P."/>
            <person name="Matsuda Y."/>
            <person name="Lyhne E.K."/>
            <person name="Kogle M.E."/>
            <person name="Clum A."/>
            <person name="Lipzen A."/>
            <person name="Salamov A."/>
            <person name="Ngan C.Y."/>
            <person name="Daum C."/>
            <person name="Chiniquy J."/>
            <person name="Barry K."/>
            <person name="LaButti K."/>
            <person name="Haridas S."/>
            <person name="Simmons B.A."/>
            <person name="Magnuson J.K."/>
            <person name="Mortensen U.H."/>
            <person name="Larsen T.O."/>
            <person name="Grigoriev I.V."/>
            <person name="Baker S.E."/>
            <person name="Andersen M.R."/>
            <person name="Nordberg H.P."/>
            <person name="Cantor M.N."/>
            <person name="Hua S.X."/>
        </authorList>
    </citation>
    <scope>NUCLEOTIDE SEQUENCE [LARGE SCALE GENOMIC DNA]</scope>
    <source>
        <strain evidence="3">IBT 19404</strain>
    </source>
</reference>